<dbReference type="GeneID" id="27318936"/>
<dbReference type="Proteomes" id="UP000054302">
    <property type="component" value="Unassembled WGS sequence"/>
</dbReference>
<dbReference type="OMA" id="RSCHWVV"/>
<dbReference type="UniPathway" id="UPA00113">
    <property type="reaction ID" value="UER00529"/>
</dbReference>
<dbReference type="InterPro" id="IPR016181">
    <property type="entry name" value="Acyl_CoA_acyltransferase"/>
</dbReference>
<name>A0A0D1ZTR8_EXOME</name>
<evidence type="ECO:0000313" key="2">
    <source>
        <dbReference type="EMBL" id="KIV97329.1"/>
    </source>
</evidence>
<evidence type="ECO:0000313" key="3">
    <source>
        <dbReference type="Proteomes" id="UP000054302"/>
    </source>
</evidence>
<dbReference type="CDD" id="cd04301">
    <property type="entry name" value="NAT_SF"/>
    <property type="match status" value="1"/>
</dbReference>
<feature type="domain" description="N-acetyltransferase" evidence="1">
    <location>
        <begin position="26"/>
        <end position="193"/>
    </location>
</feature>
<sequence length="197" mass="22053">MKPDEVKILMIPPPGPSIAPKGFPADPFPQAGPKVFLDAMHVRVKVFCDEQKCPVEEELDDDDARSWHFVAYGADGGDQEVPLSVIRIVPFPHAPHPNGYEDPEEEPYFKLGRVATMASARGKGLSRKLTEEACRWLAERHHDLPGGWNGLLLAHAQVDVEPMYRKLGFVTDPNLGRWDEVGIEHLGMWKRIELGKS</sequence>
<dbReference type="InterPro" id="IPR000182">
    <property type="entry name" value="GNAT_dom"/>
</dbReference>
<dbReference type="HOGENOM" id="CLU_056607_0_0_1"/>
<proteinExistence type="predicted"/>
<reference evidence="2 3" key="1">
    <citation type="submission" date="2015-01" db="EMBL/GenBank/DDBJ databases">
        <title>The Genome Sequence of Exophiala mesophila CBS40295.</title>
        <authorList>
            <consortium name="The Broad Institute Genomics Platform"/>
            <person name="Cuomo C."/>
            <person name="de Hoog S."/>
            <person name="Gorbushina A."/>
            <person name="Stielow B."/>
            <person name="Teixiera M."/>
            <person name="Abouelleil A."/>
            <person name="Chapman S.B."/>
            <person name="Priest M."/>
            <person name="Young S.K."/>
            <person name="Wortman J."/>
            <person name="Nusbaum C."/>
            <person name="Birren B."/>
        </authorList>
    </citation>
    <scope>NUCLEOTIDE SEQUENCE [LARGE SCALE GENOMIC DNA]</scope>
    <source>
        <strain evidence="2 3">CBS 40295</strain>
    </source>
</reference>
<dbReference type="Pfam" id="PF00583">
    <property type="entry name" value="Acetyltransf_1"/>
    <property type="match status" value="1"/>
</dbReference>
<dbReference type="GO" id="GO:0016747">
    <property type="term" value="F:acyltransferase activity, transferring groups other than amino-acyl groups"/>
    <property type="evidence" value="ECO:0007669"/>
    <property type="project" value="InterPro"/>
</dbReference>
<dbReference type="RefSeq" id="XP_016228903.1">
    <property type="nucleotide sequence ID" value="XM_016365254.1"/>
</dbReference>
<gene>
    <name evidence="2" type="ORF">PV10_01091</name>
</gene>
<accession>A0A0D1ZTR8</accession>
<dbReference type="OrthoDB" id="329272at2759"/>
<dbReference type="SUPFAM" id="SSF55729">
    <property type="entry name" value="Acyl-CoA N-acyltransferases (Nat)"/>
    <property type="match status" value="1"/>
</dbReference>
<dbReference type="AlphaFoldDB" id="A0A0D1ZTR8"/>
<dbReference type="PROSITE" id="PS51186">
    <property type="entry name" value="GNAT"/>
    <property type="match status" value="1"/>
</dbReference>
<dbReference type="EMBL" id="KN847520">
    <property type="protein sequence ID" value="KIV97329.1"/>
    <property type="molecule type" value="Genomic_DNA"/>
</dbReference>
<keyword evidence="3" id="KW-1185">Reference proteome</keyword>
<dbReference type="VEuPathDB" id="FungiDB:PV10_01091"/>
<evidence type="ECO:0000259" key="1">
    <source>
        <dbReference type="PROSITE" id="PS51186"/>
    </source>
</evidence>
<dbReference type="STRING" id="212818.A0A0D1ZTR8"/>
<dbReference type="Gene3D" id="3.40.630.30">
    <property type="match status" value="1"/>
</dbReference>
<protein>
    <recommendedName>
        <fullName evidence="1">N-acetyltransferase domain-containing protein</fullName>
    </recommendedName>
</protein>
<dbReference type="GO" id="GO:0006048">
    <property type="term" value="P:UDP-N-acetylglucosamine biosynthetic process"/>
    <property type="evidence" value="ECO:0007669"/>
    <property type="project" value="UniProtKB-UniPathway"/>
</dbReference>
<organism evidence="2 3">
    <name type="scientific">Exophiala mesophila</name>
    <name type="common">Black yeast-like fungus</name>
    <dbReference type="NCBI Taxonomy" id="212818"/>
    <lineage>
        <taxon>Eukaryota</taxon>
        <taxon>Fungi</taxon>
        <taxon>Dikarya</taxon>
        <taxon>Ascomycota</taxon>
        <taxon>Pezizomycotina</taxon>
        <taxon>Eurotiomycetes</taxon>
        <taxon>Chaetothyriomycetidae</taxon>
        <taxon>Chaetothyriales</taxon>
        <taxon>Herpotrichiellaceae</taxon>
        <taxon>Exophiala</taxon>
    </lineage>
</organism>